<evidence type="ECO:0008006" key="3">
    <source>
        <dbReference type="Google" id="ProtNLM"/>
    </source>
</evidence>
<dbReference type="Proteomes" id="UP001139488">
    <property type="component" value="Unassembled WGS sequence"/>
</dbReference>
<name>A0A9X1WEL2_9VIBR</name>
<dbReference type="AlphaFoldDB" id="A0A9X1WEL2"/>
<keyword evidence="2" id="KW-1185">Reference proteome</keyword>
<sequence length="179" mass="20656">MKQKTKINTHMFNLLIKKEMNAFSVTEARDALMATTSEFKNHEEARRYVYRQIWTYERKGWLISKVLSGVKRYTKTESFLSHSFTPRDKKELSKPRKVSALESTTDLKTLVEEKRRYEGELAIVLGEVEEYQSLIKRFPKEKALFLPMLTEAKEGSAKLLGSINALSKVLKASTFKVAA</sequence>
<gene>
    <name evidence="1" type="ORF">LNL84_01835</name>
</gene>
<organism evidence="1 2">
    <name type="scientific">Vibrio gelatinilyticus</name>
    <dbReference type="NCBI Taxonomy" id="2893468"/>
    <lineage>
        <taxon>Bacteria</taxon>
        <taxon>Pseudomonadati</taxon>
        <taxon>Pseudomonadota</taxon>
        <taxon>Gammaproteobacteria</taxon>
        <taxon>Vibrionales</taxon>
        <taxon>Vibrionaceae</taxon>
        <taxon>Vibrio</taxon>
    </lineage>
</organism>
<protein>
    <recommendedName>
        <fullName evidence="3">Response regulator</fullName>
    </recommendedName>
</protein>
<evidence type="ECO:0000313" key="1">
    <source>
        <dbReference type="EMBL" id="MCJ2375569.1"/>
    </source>
</evidence>
<reference evidence="1" key="1">
    <citation type="submission" date="2021-11" db="EMBL/GenBank/DDBJ databases">
        <title>Vibrio ZSDE26 sp. nov. and Vibrio ZSDZ34 sp. nov., isolated from coastal seawater in Qingdao.</title>
        <authorList>
            <person name="Zhang P."/>
        </authorList>
    </citation>
    <scope>NUCLEOTIDE SEQUENCE</scope>
    <source>
        <strain evidence="1">ZSDZ34</strain>
    </source>
</reference>
<accession>A0A9X1WEL2</accession>
<dbReference type="RefSeq" id="WP_244354719.1">
    <property type="nucleotide sequence ID" value="NZ_JAJNNZ010000001.1"/>
</dbReference>
<comment type="caution">
    <text evidence="1">The sequence shown here is derived from an EMBL/GenBank/DDBJ whole genome shotgun (WGS) entry which is preliminary data.</text>
</comment>
<evidence type="ECO:0000313" key="2">
    <source>
        <dbReference type="Proteomes" id="UP001139488"/>
    </source>
</evidence>
<proteinExistence type="predicted"/>
<dbReference type="EMBL" id="JAJNNZ010000001">
    <property type="protein sequence ID" value="MCJ2375569.1"/>
    <property type="molecule type" value="Genomic_DNA"/>
</dbReference>